<comment type="caution">
    <text evidence="1">The sequence shown here is derived from an EMBL/GenBank/DDBJ whole genome shotgun (WGS) entry which is preliminary data.</text>
</comment>
<dbReference type="EMBL" id="QUAC01000485">
    <property type="protein sequence ID" value="REK84423.1"/>
    <property type="molecule type" value="Genomic_DNA"/>
</dbReference>
<evidence type="ECO:0000313" key="2">
    <source>
        <dbReference type="Proteomes" id="UP000262477"/>
    </source>
</evidence>
<organism evidence="1 2">
    <name type="scientific">Streptomyces inhibens</name>
    <dbReference type="NCBI Taxonomy" id="2293571"/>
    <lineage>
        <taxon>Bacteria</taxon>
        <taxon>Bacillati</taxon>
        <taxon>Actinomycetota</taxon>
        <taxon>Actinomycetes</taxon>
        <taxon>Kitasatosporales</taxon>
        <taxon>Streptomycetaceae</taxon>
        <taxon>Streptomyces</taxon>
    </lineage>
</organism>
<accession>A0A371PQN8</accession>
<sequence>MEIHSLQELQTADRMSLAFGPHGLGSSLSPESAAEFQQLRIAECELAAEVAEGTRRSFERLKRVFAYGVLCYDVYALIDDHALLMREQALRDRFVQWCHGSLTFEDAVGSASVTEPVTSYRDVHTLCESLKKRAARARSKGVPQQWKLRVGGELIAFNGTLFGLRTWARCARLLRGRRSRGIEAVQSTLRNDVAHPVGFQGGTPVDAALTLHDLAEFINQLWGRPTPGGRLYPAPVPREIAVIAWNDGGRVQITDARSLREGEDTEGLSHVLARAVFLPGARTEDAHWMEFDARFETTQYPMDYLWGPGTRSAALAWWEREQPQGDTVDPLDRVLLVREHDGVIYPPMRPEVAAGLNSLEQEGSWHSIRADFPIDAYGHVRGLTNREADHARRPGDCRACSVYVLGSGSHRQAVDAAETALGTIRPVQPPPVCVPHSLHWPNRF</sequence>
<protein>
    <submittedName>
        <fullName evidence="1">Uncharacterized protein</fullName>
    </submittedName>
</protein>
<proteinExistence type="predicted"/>
<dbReference type="OrthoDB" id="3360519at2"/>
<keyword evidence="2" id="KW-1185">Reference proteome</keyword>
<dbReference type="Proteomes" id="UP000262477">
    <property type="component" value="Unassembled WGS sequence"/>
</dbReference>
<dbReference type="RefSeq" id="WP_128512636.1">
    <property type="nucleotide sequence ID" value="NZ_QUAC01000485.1"/>
</dbReference>
<reference evidence="1 2" key="1">
    <citation type="submission" date="2018-08" db="EMBL/GenBank/DDBJ databases">
        <title>Streptomyces NEAU-D10 sp. nov., a novel Actinomycete isolated from soil.</title>
        <authorList>
            <person name="Jin L."/>
        </authorList>
    </citation>
    <scope>NUCLEOTIDE SEQUENCE [LARGE SCALE GENOMIC DNA]</scope>
    <source>
        <strain evidence="1 2">NEAU-D10</strain>
    </source>
</reference>
<evidence type="ECO:0000313" key="1">
    <source>
        <dbReference type="EMBL" id="REK84423.1"/>
    </source>
</evidence>
<dbReference type="AlphaFoldDB" id="A0A371PQN8"/>
<gene>
    <name evidence="1" type="ORF">DY245_43570</name>
</gene>
<name>A0A371PQN8_STRIH</name>